<dbReference type="SUPFAM" id="SSF52540">
    <property type="entry name" value="P-loop containing nucleoside triphosphate hydrolases"/>
    <property type="match status" value="1"/>
</dbReference>
<evidence type="ECO:0000256" key="6">
    <source>
        <dbReference type="PROSITE-ProRule" id="PRU01091"/>
    </source>
</evidence>
<evidence type="ECO:0000256" key="1">
    <source>
        <dbReference type="ARBA" id="ARBA00005820"/>
    </source>
</evidence>
<dbReference type="Proteomes" id="UP001501000">
    <property type="component" value="Unassembled WGS sequence"/>
</dbReference>
<dbReference type="RefSeq" id="WP_345289673.1">
    <property type="nucleotide sequence ID" value="NZ_BAABAJ010000045.1"/>
</dbReference>
<dbReference type="InterPro" id="IPR011990">
    <property type="entry name" value="TPR-like_helical_dom_sf"/>
</dbReference>
<evidence type="ECO:0000313" key="10">
    <source>
        <dbReference type="Proteomes" id="UP001501000"/>
    </source>
</evidence>
<feature type="compositionally biased region" description="Low complexity" evidence="7">
    <location>
        <begin position="288"/>
        <end position="301"/>
    </location>
</feature>
<evidence type="ECO:0000256" key="4">
    <source>
        <dbReference type="ARBA" id="ARBA00023125"/>
    </source>
</evidence>
<gene>
    <name evidence="9" type="ORF">GCM10022244_61210</name>
</gene>
<dbReference type="SMART" id="SM00862">
    <property type="entry name" value="Trans_reg_C"/>
    <property type="match status" value="1"/>
</dbReference>
<dbReference type="InterPro" id="IPR005158">
    <property type="entry name" value="BTAD"/>
</dbReference>
<keyword evidence="4 6" id="KW-0238">DNA-binding</keyword>
<feature type="domain" description="OmpR/PhoB-type" evidence="8">
    <location>
        <begin position="1"/>
        <end position="99"/>
    </location>
</feature>
<dbReference type="Gene3D" id="1.25.40.10">
    <property type="entry name" value="Tetratricopeptide repeat domain"/>
    <property type="match status" value="1"/>
</dbReference>
<protein>
    <recommendedName>
        <fullName evidence="8">OmpR/PhoB-type domain-containing protein</fullName>
    </recommendedName>
</protein>
<keyword evidence="10" id="KW-1185">Reference proteome</keyword>
<evidence type="ECO:0000256" key="3">
    <source>
        <dbReference type="ARBA" id="ARBA00023015"/>
    </source>
</evidence>
<dbReference type="PANTHER" id="PTHR35807">
    <property type="entry name" value="TRANSCRIPTIONAL REGULATOR REDD-RELATED"/>
    <property type="match status" value="1"/>
</dbReference>
<keyword evidence="2" id="KW-0902">Two-component regulatory system</keyword>
<dbReference type="Pfam" id="PF13191">
    <property type="entry name" value="AAA_16"/>
    <property type="match status" value="1"/>
</dbReference>
<dbReference type="InterPro" id="IPR001867">
    <property type="entry name" value="OmpR/PhoB-type_DNA-bd"/>
</dbReference>
<name>A0ABP7NFF2_9ACTN</name>
<dbReference type="Pfam" id="PF03704">
    <property type="entry name" value="BTAD"/>
    <property type="match status" value="1"/>
</dbReference>
<comment type="similarity">
    <text evidence="1">Belongs to the AfsR/DnrI/RedD regulatory family.</text>
</comment>
<dbReference type="InterPro" id="IPR051677">
    <property type="entry name" value="AfsR-DnrI-RedD_regulator"/>
</dbReference>
<proteinExistence type="inferred from homology"/>
<evidence type="ECO:0000256" key="5">
    <source>
        <dbReference type="ARBA" id="ARBA00023163"/>
    </source>
</evidence>
<comment type="caution">
    <text evidence="9">The sequence shown here is derived from an EMBL/GenBank/DDBJ whole genome shotgun (WGS) entry which is preliminary data.</text>
</comment>
<dbReference type="SUPFAM" id="SSF48452">
    <property type="entry name" value="TPR-like"/>
    <property type="match status" value="1"/>
</dbReference>
<evidence type="ECO:0000313" key="9">
    <source>
        <dbReference type="EMBL" id="GAA3945629.1"/>
    </source>
</evidence>
<evidence type="ECO:0000256" key="2">
    <source>
        <dbReference type="ARBA" id="ARBA00023012"/>
    </source>
</evidence>
<feature type="region of interest" description="Disordered" evidence="7">
    <location>
        <begin position="271"/>
        <end position="309"/>
    </location>
</feature>
<dbReference type="PROSITE" id="PS51755">
    <property type="entry name" value="OMPR_PHOB"/>
    <property type="match status" value="1"/>
</dbReference>
<keyword evidence="5" id="KW-0804">Transcription</keyword>
<dbReference type="SUPFAM" id="SSF55073">
    <property type="entry name" value="Nucleotide cyclase"/>
    <property type="match status" value="1"/>
</dbReference>
<dbReference type="InterPro" id="IPR029787">
    <property type="entry name" value="Nucleotide_cyclase"/>
</dbReference>
<evidence type="ECO:0000256" key="7">
    <source>
        <dbReference type="SAM" id="MobiDB-lite"/>
    </source>
</evidence>
<dbReference type="PANTHER" id="PTHR35807:SF1">
    <property type="entry name" value="TRANSCRIPTIONAL REGULATOR REDD"/>
    <property type="match status" value="1"/>
</dbReference>
<evidence type="ECO:0000259" key="8">
    <source>
        <dbReference type="PROSITE" id="PS51755"/>
    </source>
</evidence>
<reference evidence="10" key="1">
    <citation type="journal article" date="2019" name="Int. J. Syst. Evol. Microbiol.">
        <title>The Global Catalogue of Microorganisms (GCM) 10K type strain sequencing project: providing services to taxonomists for standard genome sequencing and annotation.</title>
        <authorList>
            <consortium name="The Broad Institute Genomics Platform"/>
            <consortium name="The Broad Institute Genome Sequencing Center for Infectious Disease"/>
            <person name="Wu L."/>
            <person name="Ma J."/>
        </authorList>
    </citation>
    <scope>NUCLEOTIDE SEQUENCE [LARGE SCALE GENOMIC DNA]</scope>
    <source>
        <strain evidence="10">JCM 16956</strain>
    </source>
</reference>
<dbReference type="InterPro" id="IPR036388">
    <property type="entry name" value="WH-like_DNA-bd_sf"/>
</dbReference>
<dbReference type="InterPro" id="IPR016032">
    <property type="entry name" value="Sig_transdc_resp-reg_C-effctor"/>
</dbReference>
<dbReference type="CDD" id="cd15831">
    <property type="entry name" value="BTAD"/>
    <property type="match status" value="1"/>
</dbReference>
<dbReference type="SUPFAM" id="SSF46894">
    <property type="entry name" value="C-terminal effector domain of the bipartite response regulators"/>
    <property type="match status" value="1"/>
</dbReference>
<dbReference type="Gene3D" id="1.10.10.10">
    <property type="entry name" value="Winged helix-like DNA-binding domain superfamily/Winged helix DNA-binding domain"/>
    <property type="match status" value="1"/>
</dbReference>
<sequence length="726" mass="77035">MQFGLLGPLEVTADGEPVALGGTKQRATLGYLLLRTNRVVAASELVQALWDSDDAPVTARKILHNAVWGLRSMLASLPEPPTGSPPALVTRTPGYVLRVEPDHVDLSIFQRRVSEGRAALAADAPETAARLLREGLELWRGPVLADLAESGFSWPEIEATRRTRLDALEDFFDAELACGRHHSVIGDLTTLVDTEPLRERACGQLMIALYRCGRQADALNVYDRARSALVENLGLEPGRGLRMLQRSILTHDAALSQEVGWPVIRRSSATLAPPAPEAPRPPADHTGRPLGAARPPAAPTGGANGTGGTTVTQRIAVSAVLMNVCHDDLDEAHPGEIGTTVGSAEDVVGQVVERFGGTVMASIGSVSLALFGAHGPRHDDPERAVRAALTLRNRFTSDQGPSLRAVVTTGQALVRLRPGAEGVAPLSAVGSVLDDGRTLLARVPDGEVWMSGATRRATGTSVVSRPAGDVPDTWQAVDLVRQEAGPGADRAYELGVLNGLLDWARNRSVPHLVTVLGAPGVGKTHLLREFGQSIARQPETAARILVAREPTGPDGTPTMPGQILAEYCGLLPGDPARVVREKLTSALWRLPVTEECRTRLRRTLLPLLPGTVAPPPDRMPEILATWSEFLTFASALEPLVVVLDDVHRSDDALLDRLEQLADGAGTAPLIVVATARPELLERRPGWGGGRRRVSTLTLLPPASPPPAPAAVAAATREEALASPVGV</sequence>
<dbReference type="Gene3D" id="3.30.70.1230">
    <property type="entry name" value="Nucleotide cyclase"/>
    <property type="match status" value="1"/>
</dbReference>
<feature type="DNA-binding region" description="OmpR/PhoB-type" evidence="6">
    <location>
        <begin position="1"/>
        <end position="99"/>
    </location>
</feature>
<dbReference type="InterPro" id="IPR027417">
    <property type="entry name" value="P-loop_NTPase"/>
</dbReference>
<dbReference type="InterPro" id="IPR041664">
    <property type="entry name" value="AAA_16"/>
</dbReference>
<organism evidence="9 10">
    <name type="scientific">Streptomyces gulbargensis</name>
    <dbReference type="NCBI Taxonomy" id="364901"/>
    <lineage>
        <taxon>Bacteria</taxon>
        <taxon>Bacillati</taxon>
        <taxon>Actinomycetota</taxon>
        <taxon>Actinomycetes</taxon>
        <taxon>Kitasatosporales</taxon>
        <taxon>Streptomycetaceae</taxon>
        <taxon>Streptomyces</taxon>
    </lineage>
</organism>
<dbReference type="EMBL" id="BAABAJ010000045">
    <property type="protein sequence ID" value="GAA3945629.1"/>
    <property type="molecule type" value="Genomic_DNA"/>
</dbReference>
<keyword evidence="3" id="KW-0805">Transcription regulation</keyword>
<accession>A0ABP7NFF2</accession>
<dbReference type="SMART" id="SM01043">
    <property type="entry name" value="BTAD"/>
    <property type="match status" value="1"/>
</dbReference>